<reference evidence="3" key="1">
    <citation type="submission" date="2016-05" db="EMBL/GenBank/DDBJ databases">
        <title>Comparative genomics of biotechnologically important yeasts.</title>
        <authorList>
            <consortium name="DOE Joint Genome Institute"/>
            <person name="Riley R."/>
            <person name="Haridas S."/>
            <person name="Wolfe K.H."/>
            <person name="Lopes M.R."/>
            <person name="Hittinger C.T."/>
            <person name="Goker M."/>
            <person name="Salamov A."/>
            <person name="Wisecaver J."/>
            <person name="Long T.M."/>
            <person name="Aerts A.L."/>
            <person name="Barry K."/>
            <person name="Choi C."/>
            <person name="Clum A."/>
            <person name="Coughlan A.Y."/>
            <person name="Deshpande S."/>
            <person name="Douglass A.P."/>
            <person name="Hanson S.J."/>
            <person name="Klenk H.-P."/>
            <person name="Labutti K."/>
            <person name="Lapidus A."/>
            <person name="Lindquist E."/>
            <person name="Lipzen A."/>
            <person name="Meier-Kolthoff J.P."/>
            <person name="Ohm R.A."/>
            <person name="Otillar R.P."/>
            <person name="Pangilinan J."/>
            <person name="Peng Y."/>
            <person name="Rokas A."/>
            <person name="Rosa C.A."/>
            <person name="Scheuner C."/>
            <person name="Sibirny A.A."/>
            <person name="Slot J.C."/>
            <person name="Stielow J.B."/>
            <person name="Sun H."/>
            <person name="Kurtzman C.P."/>
            <person name="Blackwell M."/>
            <person name="Grigoriev I.V."/>
            <person name="Jeffries T.W."/>
        </authorList>
    </citation>
    <scope>NUCLEOTIDE SEQUENCE [LARGE SCALE GENOMIC DNA]</scope>
    <source>
        <strain evidence="3">NRRL Y-12698</strain>
    </source>
</reference>
<dbReference type="RefSeq" id="XP_018984845.1">
    <property type="nucleotide sequence ID" value="XM_019129072.1"/>
</dbReference>
<name>A0A1E3QRE5_9ASCO</name>
<sequence length="106" mass="11674">MHGANHAYQDSGCSQTDKSNPYRATPELGYLTMVPRVIAFIVMKSLCRSPTVLVHQLGMARGLPCSPPCNGNALHQHMKFARDQTLLHATRVSFNQGERTATCYLG</sequence>
<keyword evidence="3" id="KW-1185">Reference proteome</keyword>
<evidence type="ECO:0000256" key="1">
    <source>
        <dbReference type="SAM" id="MobiDB-lite"/>
    </source>
</evidence>
<dbReference type="GeneID" id="30146925"/>
<dbReference type="AlphaFoldDB" id="A0A1E3QRE5"/>
<accession>A0A1E3QRE5</accession>
<dbReference type="EMBL" id="KV454432">
    <property type="protein sequence ID" value="ODQ79517.1"/>
    <property type="molecule type" value="Genomic_DNA"/>
</dbReference>
<evidence type="ECO:0000313" key="2">
    <source>
        <dbReference type="EMBL" id="ODQ79517.1"/>
    </source>
</evidence>
<evidence type="ECO:0000313" key="3">
    <source>
        <dbReference type="Proteomes" id="UP000094336"/>
    </source>
</evidence>
<feature type="region of interest" description="Disordered" evidence="1">
    <location>
        <begin position="1"/>
        <end position="22"/>
    </location>
</feature>
<organism evidence="2 3">
    <name type="scientific">Babjeviella inositovora NRRL Y-12698</name>
    <dbReference type="NCBI Taxonomy" id="984486"/>
    <lineage>
        <taxon>Eukaryota</taxon>
        <taxon>Fungi</taxon>
        <taxon>Dikarya</taxon>
        <taxon>Ascomycota</taxon>
        <taxon>Saccharomycotina</taxon>
        <taxon>Pichiomycetes</taxon>
        <taxon>Serinales incertae sedis</taxon>
        <taxon>Babjeviella</taxon>
    </lineage>
</organism>
<proteinExistence type="predicted"/>
<protein>
    <submittedName>
        <fullName evidence="2">Uncharacterized protein</fullName>
    </submittedName>
</protein>
<dbReference type="Proteomes" id="UP000094336">
    <property type="component" value="Unassembled WGS sequence"/>
</dbReference>
<gene>
    <name evidence="2" type="ORF">BABINDRAFT_161908</name>
</gene>